<dbReference type="GO" id="GO:0071555">
    <property type="term" value="P:cell wall organization"/>
    <property type="evidence" value="ECO:0007669"/>
    <property type="project" value="UniProtKB-KW"/>
</dbReference>
<dbReference type="UniPathway" id="UPA00219"/>
<evidence type="ECO:0000313" key="22">
    <source>
        <dbReference type="Proteomes" id="UP000321201"/>
    </source>
</evidence>
<evidence type="ECO:0000256" key="16">
    <source>
        <dbReference type="ARBA" id="ARBA00023316"/>
    </source>
</evidence>
<dbReference type="EC" id="1.3.1.98" evidence="5 19"/>
<keyword evidence="22" id="KW-1185">Reference proteome</keyword>
<evidence type="ECO:0000256" key="5">
    <source>
        <dbReference type="ARBA" id="ARBA00012518"/>
    </source>
</evidence>
<dbReference type="OrthoDB" id="9804753at2"/>
<organism evidence="21 22">
    <name type="scientific">Pelomicrobium methylotrophicum</name>
    <dbReference type="NCBI Taxonomy" id="2602750"/>
    <lineage>
        <taxon>Bacteria</taxon>
        <taxon>Pseudomonadati</taxon>
        <taxon>Pseudomonadota</taxon>
        <taxon>Hydrogenophilia</taxon>
        <taxon>Hydrogenophilia incertae sedis</taxon>
        <taxon>Pelomicrobium</taxon>
    </lineage>
</organism>
<dbReference type="GO" id="GO:0008360">
    <property type="term" value="P:regulation of cell shape"/>
    <property type="evidence" value="ECO:0007669"/>
    <property type="project" value="UniProtKB-KW"/>
</dbReference>
<keyword evidence="13 19" id="KW-0573">Peptidoglycan synthesis</keyword>
<comment type="subcellular location">
    <subcellularLocation>
        <location evidence="3 19">Cytoplasm</location>
    </subcellularLocation>
</comment>
<keyword evidence="11 19" id="KW-0521">NADP</keyword>
<protein>
    <recommendedName>
        <fullName evidence="6 19">UDP-N-acetylenolpyruvoylglucosamine reductase</fullName>
        <ecNumber evidence="5 19">1.3.1.98</ecNumber>
    </recommendedName>
    <alternativeName>
        <fullName evidence="17 19">UDP-N-acetylmuramate dehydrogenase</fullName>
    </alternativeName>
</protein>
<keyword evidence="8 19" id="KW-0132">Cell division</keyword>
<dbReference type="RefSeq" id="WP_147798813.1">
    <property type="nucleotide sequence ID" value="NZ_VPFL01000003.1"/>
</dbReference>
<keyword evidence="16 19" id="KW-0961">Cell wall biogenesis/degradation</keyword>
<keyword evidence="7 19" id="KW-0963">Cytoplasm</keyword>
<dbReference type="InterPro" id="IPR011601">
    <property type="entry name" value="MurB_C"/>
</dbReference>
<evidence type="ECO:0000256" key="7">
    <source>
        <dbReference type="ARBA" id="ARBA00022490"/>
    </source>
</evidence>
<dbReference type="Gene3D" id="3.90.78.10">
    <property type="entry name" value="UDP-N-acetylenolpyruvoylglucosamine reductase, C-terminal domain"/>
    <property type="match status" value="1"/>
</dbReference>
<evidence type="ECO:0000256" key="3">
    <source>
        <dbReference type="ARBA" id="ARBA00004496"/>
    </source>
</evidence>
<evidence type="ECO:0000256" key="1">
    <source>
        <dbReference type="ARBA" id="ARBA00001974"/>
    </source>
</evidence>
<keyword evidence="12 19" id="KW-0133">Cell shape</keyword>
<dbReference type="InterPro" id="IPR016166">
    <property type="entry name" value="FAD-bd_PCMH"/>
</dbReference>
<dbReference type="Proteomes" id="UP000321201">
    <property type="component" value="Unassembled WGS sequence"/>
</dbReference>
<dbReference type="GO" id="GO:0071949">
    <property type="term" value="F:FAD binding"/>
    <property type="evidence" value="ECO:0007669"/>
    <property type="project" value="InterPro"/>
</dbReference>
<reference evidence="21 22" key="1">
    <citation type="submission" date="2019-08" db="EMBL/GenBank/DDBJ databases">
        <title>Pelomicrobium methylotrophicum gen. nov., sp. nov. a moderately thermophilic, facultatively anaerobic, lithoautotrophic and methylotrophic bacterium isolated from a terrestrial mud volcano.</title>
        <authorList>
            <person name="Slobodkina G.B."/>
            <person name="Merkel A.Y."/>
            <person name="Slobodkin A.I."/>
        </authorList>
    </citation>
    <scope>NUCLEOTIDE SEQUENCE [LARGE SCALE GENOMIC DNA]</scope>
    <source>
        <strain evidence="21 22">SM250</strain>
    </source>
</reference>
<keyword evidence="15 19" id="KW-0131">Cell cycle</keyword>
<keyword evidence="10 19" id="KW-0274">FAD</keyword>
<evidence type="ECO:0000256" key="2">
    <source>
        <dbReference type="ARBA" id="ARBA00003921"/>
    </source>
</evidence>
<dbReference type="PROSITE" id="PS51387">
    <property type="entry name" value="FAD_PCMH"/>
    <property type="match status" value="1"/>
</dbReference>
<name>A0A5C7EKQ4_9PROT</name>
<evidence type="ECO:0000256" key="17">
    <source>
        <dbReference type="ARBA" id="ARBA00031026"/>
    </source>
</evidence>
<dbReference type="EMBL" id="VPFL01000003">
    <property type="protein sequence ID" value="TXF13171.1"/>
    <property type="molecule type" value="Genomic_DNA"/>
</dbReference>
<keyword evidence="9 19" id="KW-0285">Flavoprotein</keyword>
<dbReference type="GO" id="GO:0008762">
    <property type="term" value="F:UDP-N-acetylmuramate dehydrogenase activity"/>
    <property type="evidence" value="ECO:0007669"/>
    <property type="project" value="UniProtKB-UniRule"/>
</dbReference>
<evidence type="ECO:0000256" key="14">
    <source>
        <dbReference type="ARBA" id="ARBA00023002"/>
    </source>
</evidence>
<evidence type="ECO:0000256" key="15">
    <source>
        <dbReference type="ARBA" id="ARBA00023306"/>
    </source>
</evidence>
<dbReference type="InterPro" id="IPR016169">
    <property type="entry name" value="FAD-bd_PCMH_sub2"/>
</dbReference>
<comment type="cofactor">
    <cofactor evidence="1 19">
        <name>FAD</name>
        <dbReference type="ChEBI" id="CHEBI:57692"/>
    </cofactor>
</comment>
<dbReference type="FunCoup" id="A0A5C7EKQ4">
    <property type="interactions" value="513"/>
</dbReference>
<dbReference type="SUPFAM" id="SSF56176">
    <property type="entry name" value="FAD-binding/transporter-associated domain-like"/>
    <property type="match status" value="1"/>
</dbReference>
<proteinExistence type="inferred from homology"/>
<dbReference type="AlphaFoldDB" id="A0A5C7EKQ4"/>
<feature type="active site" evidence="19">
    <location>
        <position position="321"/>
    </location>
</feature>
<dbReference type="GO" id="GO:0009252">
    <property type="term" value="P:peptidoglycan biosynthetic process"/>
    <property type="evidence" value="ECO:0007669"/>
    <property type="project" value="UniProtKB-UniRule"/>
</dbReference>
<evidence type="ECO:0000256" key="12">
    <source>
        <dbReference type="ARBA" id="ARBA00022960"/>
    </source>
</evidence>
<evidence type="ECO:0000256" key="4">
    <source>
        <dbReference type="ARBA" id="ARBA00004752"/>
    </source>
</evidence>
<evidence type="ECO:0000256" key="11">
    <source>
        <dbReference type="ARBA" id="ARBA00022857"/>
    </source>
</evidence>
<comment type="function">
    <text evidence="2 19">Cell wall formation.</text>
</comment>
<feature type="domain" description="FAD-binding PCMH-type" evidence="20">
    <location>
        <begin position="30"/>
        <end position="244"/>
    </location>
</feature>
<evidence type="ECO:0000256" key="8">
    <source>
        <dbReference type="ARBA" id="ARBA00022618"/>
    </source>
</evidence>
<dbReference type="PANTHER" id="PTHR21071:SF4">
    <property type="entry name" value="UDP-N-ACETYLENOLPYRUVOYLGLUCOSAMINE REDUCTASE"/>
    <property type="match status" value="1"/>
</dbReference>
<evidence type="ECO:0000259" key="20">
    <source>
        <dbReference type="PROSITE" id="PS51387"/>
    </source>
</evidence>
<evidence type="ECO:0000256" key="18">
    <source>
        <dbReference type="ARBA" id="ARBA00048914"/>
    </source>
</evidence>
<evidence type="ECO:0000256" key="13">
    <source>
        <dbReference type="ARBA" id="ARBA00022984"/>
    </source>
</evidence>
<dbReference type="Gene3D" id="3.30.465.10">
    <property type="match status" value="1"/>
</dbReference>
<dbReference type="InterPro" id="IPR036635">
    <property type="entry name" value="MurB_C_sf"/>
</dbReference>
<evidence type="ECO:0000256" key="10">
    <source>
        <dbReference type="ARBA" id="ARBA00022827"/>
    </source>
</evidence>
<dbReference type="InterPro" id="IPR006094">
    <property type="entry name" value="Oxid_FAD_bind_N"/>
</dbReference>
<feature type="active site" description="Proton donor" evidence="19">
    <location>
        <position position="251"/>
    </location>
</feature>
<dbReference type="InParanoid" id="A0A5C7EKQ4"/>
<gene>
    <name evidence="19 21" type="primary">murB</name>
    <name evidence="21" type="ORF">FR698_03645</name>
</gene>
<dbReference type="PANTHER" id="PTHR21071">
    <property type="entry name" value="UDP-N-ACETYLENOLPYRUVOYLGLUCOSAMINE REDUCTASE"/>
    <property type="match status" value="1"/>
</dbReference>
<dbReference type="GO" id="GO:0005829">
    <property type="term" value="C:cytosol"/>
    <property type="evidence" value="ECO:0007669"/>
    <property type="project" value="TreeGrafter"/>
</dbReference>
<keyword evidence="14 19" id="KW-0560">Oxidoreductase</keyword>
<evidence type="ECO:0000256" key="6">
    <source>
        <dbReference type="ARBA" id="ARBA00015188"/>
    </source>
</evidence>
<dbReference type="NCBIfam" id="TIGR00179">
    <property type="entry name" value="murB"/>
    <property type="match status" value="1"/>
</dbReference>
<comment type="pathway">
    <text evidence="4 19">Cell wall biogenesis; peptidoglycan biosynthesis.</text>
</comment>
<feature type="active site" evidence="19">
    <location>
        <position position="178"/>
    </location>
</feature>
<evidence type="ECO:0000313" key="21">
    <source>
        <dbReference type="EMBL" id="TXF13171.1"/>
    </source>
</evidence>
<sequence>MTDIDQRKAAGLRGELRLNEPMHRHTSWKAGGTAERAYIPADLEDLRAFLRSLPPAEPVLVVGLGSNLLVRDGGVRGTVILMHRVLNVLALEARAGNWGIVYAEAGVASPKVARFAAMHGLEGAEFLAGIPGTVGGALAMNAGCYGSETWDIVERVVTVDRSGRVRERWPADYEIGYRHVLLKDEVGRRRAEGEANGIRPSSFTPPSSEEWFIAARLRLPSGDGEQSRKTIKRLLARRVSTQPLNQPNAGSVFRNPPGDYAARLIERCGLKGYRVGNAMVSDKHANFIVNLGGASARDIETIIETVERTVAQQTGVHLVREVRVVGEPI</sequence>
<dbReference type="Pfam" id="PF01565">
    <property type="entry name" value="FAD_binding_4"/>
    <property type="match status" value="1"/>
</dbReference>
<dbReference type="GO" id="GO:0051301">
    <property type="term" value="P:cell division"/>
    <property type="evidence" value="ECO:0007669"/>
    <property type="project" value="UniProtKB-KW"/>
</dbReference>
<comment type="similarity">
    <text evidence="19">Belongs to the MurB family.</text>
</comment>
<dbReference type="InterPro" id="IPR003170">
    <property type="entry name" value="MurB"/>
</dbReference>
<comment type="caution">
    <text evidence="21">The sequence shown here is derived from an EMBL/GenBank/DDBJ whole genome shotgun (WGS) entry which is preliminary data.</text>
</comment>
<dbReference type="SUPFAM" id="SSF56194">
    <property type="entry name" value="Uridine diphospho-N-Acetylenolpyruvylglucosamine reductase, MurB, C-terminal domain"/>
    <property type="match status" value="1"/>
</dbReference>
<comment type="catalytic activity">
    <reaction evidence="18 19">
        <text>UDP-N-acetyl-alpha-D-muramate + NADP(+) = UDP-N-acetyl-3-O-(1-carboxyvinyl)-alpha-D-glucosamine + NADPH + H(+)</text>
        <dbReference type="Rhea" id="RHEA:12248"/>
        <dbReference type="ChEBI" id="CHEBI:15378"/>
        <dbReference type="ChEBI" id="CHEBI:57783"/>
        <dbReference type="ChEBI" id="CHEBI:58349"/>
        <dbReference type="ChEBI" id="CHEBI:68483"/>
        <dbReference type="ChEBI" id="CHEBI:70757"/>
        <dbReference type="EC" id="1.3.1.98"/>
    </reaction>
</comment>
<accession>A0A5C7EKQ4</accession>
<evidence type="ECO:0000256" key="9">
    <source>
        <dbReference type="ARBA" id="ARBA00022630"/>
    </source>
</evidence>
<dbReference type="InterPro" id="IPR036318">
    <property type="entry name" value="FAD-bd_PCMH-like_sf"/>
</dbReference>
<evidence type="ECO:0000256" key="19">
    <source>
        <dbReference type="HAMAP-Rule" id="MF_00037"/>
    </source>
</evidence>
<dbReference type="InterPro" id="IPR016167">
    <property type="entry name" value="FAD-bd_PCMH_sub1"/>
</dbReference>
<dbReference type="Gene3D" id="3.30.43.10">
    <property type="entry name" value="Uridine Diphospho-n-acetylenolpyruvylglucosamine Reductase, domain 2"/>
    <property type="match status" value="1"/>
</dbReference>
<dbReference type="Pfam" id="PF02873">
    <property type="entry name" value="MurB_C"/>
    <property type="match status" value="1"/>
</dbReference>
<dbReference type="HAMAP" id="MF_00037">
    <property type="entry name" value="MurB"/>
    <property type="match status" value="1"/>
</dbReference>
<dbReference type="NCBIfam" id="NF010480">
    <property type="entry name" value="PRK13905.1"/>
    <property type="match status" value="1"/>
</dbReference>